<dbReference type="Gene3D" id="3.20.20.60">
    <property type="entry name" value="Phosphoenolpyruvate-binding domains"/>
    <property type="match status" value="1"/>
</dbReference>
<dbReference type="InterPro" id="IPR040442">
    <property type="entry name" value="Pyrv_kinase-like_dom_sf"/>
</dbReference>
<comment type="subunit">
    <text evidence="2">Homodecamer; pentamer of dimers.</text>
</comment>
<proteinExistence type="inferred from homology"/>
<dbReference type="Proteomes" id="UP000321201">
    <property type="component" value="Unassembled WGS sequence"/>
</dbReference>
<evidence type="ECO:0000313" key="7">
    <source>
        <dbReference type="EMBL" id="TXF10030.1"/>
    </source>
</evidence>
<dbReference type="SUPFAM" id="SSF51621">
    <property type="entry name" value="Phosphoenolpyruvate/pyruvate domain"/>
    <property type="match status" value="1"/>
</dbReference>
<comment type="similarity">
    <text evidence="1">Belongs to the PanB family.</text>
</comment>
<evidence type="ECO:0000256" key="1">
    <source>
        <dbReference type="ARBA" id="ARBA00008676"/>
    </source>
</evidence>
<dbReference type="GO" id="GO:0003864">
    <property type="term" value="F:3-methyl-2-oxobutanoate hydroxymethyltransferase activity"/>
    <property type="evidence" value="ECO:0007669"/>
    <property type="project" value="UniProtKB-EC"/>
</dbReference>
<dbReference type="GO" id="GO:0015940">
    <property type="term" value="P:pantothenate biosynthetic process"/>
    <property type="evidence" value="ECO:0007669"/>
    <property type="project" value="UniProtKB-KW"/>
</dbReference>
<name>A0A5C7EE92_9PROT</name>
<evidence type="ECO:0000256" key="3">
    <source>
        <dbReference type="ARBA" id="ARBA00012618"/>
    </source>
</evidence>
<comment type="caution">
    <text evidence="6">The sequence shown here is derived from an EMBL/GenBank/DDBJ whole genome shotgun (WGS) entry which is preliminary data.</text>
</comment>
<reference evidence="6 8" key="1">
    <citation type="submission" date="2019-08" db="EMBL/GenBank/DDBJ databases">
        <title>Pelomicrobium methylotrophicum gen. nov., sp. nov. a moderately thermophilic, facultatively anaerobic, lithoautotrophic and methylotrophic bacterium isolated from a terrestrial mud volcano.</title>
        <authorList>
            <person name="Slobodkina G.B."/>
            <person name="Merkel A.Y."/>
            <person name="Slobodkin A.I."/>
        </authorList>
    </citation>
    <scope>NUCLEOTIDE SEQUENCE [LARGE SCALE GENOMIC DNA]</scope>
    <source>
        <strain evidence="6 8">SM250</strain>
    </source>
</reference>
<dbReference type="InterPro" id="IPR003700">
    <property type="entry name" value="Pantoate_hydroxy_MeTrfase"/>
</dbReference>
<feature type="non-terminal residue" evidence="6">
    <location>
        <position position="1"/>
    </location>
</feature>
<dbReference type="RefSeq" id="WP_205617611.1">
    <property type="nucleotide sequence ID" value="NZ_VPFL01000038.1"/>
</dbReference>
<gene>
    <name evidence="7" type="ORF">FR698_15990</name>
    <name evidence="6" type="ORF">FR698_16705</name>
</gene>
<dbReference type="EC" id="2.1.2.11" evidence="3"/>
<dbReference type="InParanoid" id="A0A5C7EE92"/>
<dbReference type="EMBL" id="VPFL01000054">
    <property type="protein sequence ID" value="TXF09345.1"/>
    <property type="molecule type" value="Genomic_DNA"/>
</dbReference>
<sequence>DGVHIIGSDLFHLYEKHTPRHSKVYVDLIPIIEQVYKDYMKDVKERKYPGPEHTVFMKEEELKRFQEMVGWKKK</sequence>
<keyword evidence="5" id="KW-0808">Transferase</keyword>
<organism evidence="6 8">
    <name type="scientific">Pelomicrobium methylotrophicum</name>
    <dbReference type="NCBI Taxonomy" id="2602750"/>
    <lineage>
        <taxon>Bacteria</taxon>
        <taxon>Pseudomonadati</taxon>
        <taxon>Pseudomonadota</taxon>
        <taxon>Hydrogenophilia</taxon>
        <taxon>Hydrogenophilia incertae sedis</taxon>
        <taxon>Pelomicrobium</taxon>
    </lineage>
</organism>
<keyword evidence="8" id="KW-1185">Reference proteome</keyword>
<evidence type="ECO:0000256" key="2">
    <source>
        <dbReference type="ARBA" id="ARBA00011424"/>
    </source>
</evidence>
<dbReference type="EMBL" id="VPFL01000038">
    <property type="protein sequence ID" value="TXF10030.1"/>
    <property type="molecule type" value="Genomic_DNA"/>
</dbReference>
<evidence type="ECO:0000313" key="8">
    <source>
        <dbReference type="Proteomes" id="UP000321201"/>
    </source>
</evidence>
<evidence type="ECO:0000313" key="6">
    <source>
        <dbReference type="EMBL" id="TXF09345.1"/>
    </source>
</evidence>
<dbReference type="InterPro" id="IPR015813">
    <property type="entry name" value="Pyrv/PenolPyrv_kinase-like_dom"/>
</dbReference>
<dbReference type="Pfam" id="PF02548">
    <property type="entry name" value="Pantoate_transf"/>
    <property type="match status" value="1"/>
</dbReference>
<protein>
    <recommendedName>
        <fullName evidence="3">3-methyl-2-oxobutanoate hydroxymethyltransferase</fullName>
        <ecNumber evidence="3">2.1.2.11</ecNumber>
    </recommendedName>
</protein>
<accession>A0A5C7EE92</accession>
<dbReference type="AlphaFoldDB" id="A0A5C7EE92"/>
<evidence type="ECO:0000256" key="5">
    <source>
        <dbReference type="ARBA" id="ARBA00022679"/>
    </source>
</evidence>
<keyword evidence="4" id="KW-0566">Pantothenate biosynthesis</keyword>
<evidence type="ECO:0000256" key="4">
    <source>
        <dbReference type="ARBA" id="ARBA00022655"/>
    </source>
</evidence>